<gene>
    <name evidence="1" type="ordered locus">STH279</name>
</gene>
<protein>
    <submittedName>
        <fullName evidence="1">Uncharacterized protein</fullName>
    </submittedName>
</protein>
<dbReference type="EMBL" id="AP006840">
    <property type="protein sequence ID" value="BAD39264.1"/>
    <property type="molecule type" value="Genomic_DNA"/>
</dbReference>
<dbReference type="KEGG" id="sth:STH279"/>
<accession>Q67SS9</accession>
<evidence type="ECO:0000313" key="1">
    <source>
        <dbReference type="EMBL" id="BAD39264.1"/>
    </source>
</evidence>
<organism evidence="1 2">
    <name type="scientific">Symbiobacterium thermophilum (strain DSM 24528 / JCM 14929 / IAM 14863 / T)</name>
    <dbReference type="NCBI Taxonomy" id="292459"/>
    <lineage>
        <taxon>Bacteria</taxon>
        <taxon>Bacillati</taxon>
        <taxon>Bacillota</taxon>
        <taxon>Clostridia</taxon>
        <taxon>Eubacteriales</taxon>
        <taxon>Symbiobacteriaceae</taxon>
        <taxon>Symbiobacterium</taxon>
    </lineage>
</organism>
<keyword evidence="2" id="KW-1185">Reference proteome</keyword>
<name>Q67SS9_SYMTH</name>
<dbReference type="HOGENOM" id="CLU_1593715_0_0_9"/>
<proteinExistence type="predicted"/>
<sequence length="167" mass="18250">MEIASTSSLFRSVSGAPNRRYSVCIYKSHIWSTRRALKAANPPSNNEIRPTARKMVRVMPRAPCLINGLPSLRRPMTDDNSAKDTVTATKFAFAFSSIPFLRSFSEACNLSNVPRSISTYLSLSGGSSPVSIIGRISSTRRRCATQAPAYGRISSSIMSINLLTNDN</sequence>
<reference evidence="1 2" key="1">
    <citation type="journal article" date="2004" name="Nucleic Acids Res.">
        <title>Genome sequence of Symbiobacterium thermophilum, an uncultivable bacterium that depends on microbial commensalism.</title>
        <authorList>
            <person name="Ueda K."/>
            <person name="Yamashita A."/>
            <person name="Ishikawa J."/>
            <person name="Shimada M."/>
            <person name="Watsuji T."/>
            <person name="Morimura K."/>
            <person name="Ikeda H."/>
            <person name="Hattori M."/>
            <person name="Beppu T."/>
        </authorList>
    </citation>
    <scope>NUCLEOTIDE SEQUENCE [LARGE SCALE GENOMIC DNA]</scope>
    <source>
        <strain evidence="2">T / IAM 14863</strain>
    </source>
</reference>
<evidence type="ECO:0000313" key="2">
    <source>
        <dbReference type="Proteomes" id="UP000000417"/>
    </source>
</evidence>
<dbReference type="Proteomes" id="UP000000417">
    <property type="component" value="Chromosome"/>
</dbReference>
<dbReference type="AlphaFoldDB" id="Q67SS9"/>